<sequence>MFLDQVEQIKLSTEPIYAVHWCPYLPSSTHENDAHVDLFVLAGRKLWFLLVQTTSFKSKSRILFAVEPRVPTASNKRPRSSAPDKDVEYFYAVATTVAQSSTHLGNLNDLLCVAGGIGTCVTVVNVHQRRVVAVVPCAGNDINAIRTHPTRWSWVAVASKDCSIRIIDIARGTTLAVLGGVAGHAQQVLDLDWSTRGDWLVSGAADNAVKFWRVPPAEILTRVHGEPVAVAGPAKSTQWPHANFVDAVRVAREGSGGRAPWVWTKSVEGEILMWRLGNDDDDGDGQDDAEVLPRLCAETEERGPRTTPVLRLTYPTPNHWFFKLDVIDDLIAVGSASGSVHIWHIERALAATVDLPRPETPAKDWTELADRLNDAVMPAAPNVKGAYVELEVGECVRGVGVAGYRGEGRSRVVIAVTDGGSVVVAQLRME</sequence>
<dbReference type="Gene3D" id="2.130.10.10">
    <property type="entry name" value="YVTN repeat-like/Quinoprotein amine dehydrogenase"/>
    <property type="match status" value="1"/>
</dbReference>
<keyword evidence="4" id="KW-0805">Transcription regulation</keyword>
<dbReference type="SMART" id="SM00320">
    <property type="entry name" value="WD40"/>
    <property type="match status" value="3"/>
</dbReference>
<protein>
    <submittedName>
        <fullName evidence="7">Uncharacterized protein</fullName>
    </submittedName>
</protein>
<dbReference type="VEuPathDB" id="FungiDB:AMAG_14271"/>
<evidence type="ECO:0000256" key="5">
    <source>
        <dbReference type="ARBA" id="ARBA00023163"/>
    </source>
</evidence>
<dbReference type="PROSITE" id="PS50082">
    <property type="entry name" value="WD_REPEATS_2"/>
    <property type="match status" value="1"/>
</dbReference>
<evidence type="ECO:0000256" key="1">
    <source>
        <dbReference type="ARBA" id="ARBA00008075"/>
    </source>
</evidence>
<dbReference type="InterPro" id="IPR036322">
    <property type="entry name" value="WD40_repeat_dom_sf"/>
</dbReference>
<dbReference type="PANTHER" id="PTHR10253">
    <property type="entry name" value="POLYCOMB PROTEIN"/>
    <property type="match status" value="1"/>
</dbReference>
<dbReference type="InterPro" id="IPR051243">
    <property type="entry name" value="PcG_WD-repeat"/>
</dbReference>
<accession>A0A0L0T4U1</accession>
<comment type="similarity">
    <text evidence="1">Belongs to the WD repeat ESC family.</text>
</comment>
<dbReference type="OrthoDB" id="7318948at2759"/>
<dbReference type="STRING" id="578462.A0A0L0T4U1"/>
<dbReference type="PROSITE" id="PS50294">
    <property type="entry name" value="WD_REPEATS_REGION"/>
    <property type="match status" value="1"/>
</dbReference>
<organism evidence="7 8">
    <name type="scientific">Allomyces macrogynus (strain ATCC 38327)</name>
    <name type="common">Allomyces javanicus var. macrogynus</name>
    <dbReference type="NCBI Taxonomy" id="578462"/>
    <lineage>
        <taxon>Eukaryota</taxon>
        <taxon>Fungi</taxon>
        <taxon>Fungi incertae sedis</taxon>
        <taxon>Blastocladiomycota</taxon>
        <taxon>Blastocladiomycetes</taxon>
        <taxon>Blastocladiales</taxon>
        <taxon>Blastocladiaceae</taxon>
        <taxon>Allomyces</taxon>
    </lineage>
</organism>
<dbReference type="eggNOG" id="KOG1034">
    <property type="taxonomic scope" value="Eukaryota"/>
</dbReference>
<keyword evidence="8" id="KW-1185">Reference proteome</keyword>
<dbReference type="EMBL" id="GG745362">
    <property type="protein sequence ID" value="KNE69726.1"/>
    <property type="molecule type" value="Genomic_DNA"/>
</dbReference>
<proteinExistence type="inferred from homology"/>
<keyword evidence="2 6" id="KW-0853">WD repeat</keyword>
<reference evidence="7 8" key="1">
    <citation type="submission" date="2009-11" db="EMBL/GenBank/DDBJ databases">
        <title>Annotation of Allomyces macrogynus ATCC 38327.</title>
        <authorList>
            <consortium name="The Broad Institute Genome Sequencing Platform"/>
            <person name="Russ C."/>
            <person name="Cuomo C."/>
            <person name="Burger G."/>
            <person name="Gray M.W."/>
            <person name="Holland P.W.H."/>
            <person name="King N."/>
            <person name="Lang F.B.F."/>
            <person name="Roger A.J."/>
            <person name="Ruiz-Trillo I."/>
            <person name="Young S.K."/>
            <person name="Zeng Q."/>
            <person name="Gargeya S."/>
            <person name="Fitzgerald M."/>
            <person name="Haas B."/>
            <person name="Abouelleil A."/>
            <person name="Alvarado L."/>
            <person name="Arachchi H.M."/>
            <person name="Berlin A."/>
            <person name="Chapman S.B."/>
            <person name="Gearin G."/>
            <person name="Goldberg J."/>
            <person name="Griggs A."/>
            <person name="Gujja S."/>
            <person name="Hansen M."/>
            <person name="Heiman D."/>
            <person name="Howarth C."/>
            <person name="Larimer J."/>
            <person name="Lui A."/>
            <person name="MacDonald P.J.P."/>
            <person name="McCowen C."/>
            <person name="Montmayeur A."/>
            <person name="Murphy C."/>
            <person name="Neiman D."/>
            <person name="Pearson M."/>
            <person name="Priest M."/>
            <person name="Roberts A."/>
            <person name="Saif S."/>
            <person name="Shea T."/>
            <person name="Sisk P."/>
            <person name="Stolte C."/>
            <person name="Sykes S."/>
            <person name="Wortman J."/>
            <person name="Nusbaum C."/>
            <person name="Birren B."/>
        </authorList>
    </citation>
    <scope>NUCLEOTIDE SEQUENCE [LARGE SCALE GENOMIC DNA]</scope>
    <source>
        <strain evidence="7 8">ATCC 38327</strain>
    </source>
</reference>
<feature type="repeat" description="WD" evidence="6">
    <location>
        <begin position="181"/>
        <end position="222"/>
    </location>
</feature>
<keyword evidence="5" id="KW-0804">Transcription</keyword>
<evidence type="ECO:0000256" key="3">
    <source>
        <dbReference type="ARBA" id="ARBA00022737"/>
    </source>
</evidence>
<reference evidence="8" key="2">
    <citation type="submission" date="2009-11" db="EMBL/GenBank/DDBJ databases">
        <title>The Genome Sequence of Allomyces macrogynus strain ATCC 38327.</title>
        <authorList>
            <consortium name="The Broad Institute Genome Sequencing Platform"/>
            <person name="Russ C."/>
            <person name="Cuomo C."/>
            <person name="Shea T."/>
            <person name="Young S.K."/>
            <person name="Zeng Q."/>
            <person name="Koehrsen M."/>
            <person name="Haas B."/>
            <person name="Borodovsky M."/>
            <person name="Guigo R."/>
            <person name="Alvarado L."/>
            <person name="Berlin A."/>
            <person name="Borenstein D."/>
            <person name="Chen Z."/>
            <person name="Engels R."/>
            <person name="Freedman E."/>
            <person name="Gellesch M."/>
            <person name="Goldberg J."/>
            <person name="Griggs A."/>
            <person name="Gujja S."/>
            <person name="Heiman D."/>
            <person name="Hepburn T."/>
            <person name="Howarth C."/>
            <person name="Jen D."/>
            <person name="Larson L."/>
            <person name="Lewis B."/>
            <person name="Mehta T."/>
            <person name="Park D."/>
            <person name="Pearson M."/>
            <person name="Roberts A."/>
            <person name="Saif S."/>
            <person name="Shenoy N."/>
            <person name="Sisk P."/>
            <person name="Stolte C."/>
            <person name="Sykes S."/>
            <person name="Walk T."/>
            <person name="White J."/>
            <person name="Yandava C."/>
            <person name="Burger G."/>
            <person name="Gray M.W."/>
            <person name="Holland P.W.H."/>
            <person name="King N."/>
            <person name="Lang F.B.F."/>
            <person name="Roger A.J."/>
            <person name="Ruiz-Trillo I."/>
            <person name="Lander E."/>
            <person name="Nusbaum C."/>
        </authorList>
    </citation>
    <scope>NUCLEOTIDE SEQUENCE [LARGE SCALE GENOMIC DNA]</scope>
    <source>
        <strain evidence="8">ATCC 38327</strain>
    </source>
</reference>
<dbReference type="SUPFAM" id="SSF50978">
    <property type="entry name" value="WD40 repeat-like"/>
    <property type="match status" value="1"/>
</dbReference>
<dbReference type="InterPro" id="IPR001680">
    <property type="entry name" value="WD40_rpt"/>
</dbReference>
<name>A0A0L0T4U1_ALLM3</name>
<dbReference type="Proteomes" id="UP000054350">
    <property type="component" value="Unassembled WGS sequence"/>
</dbReference>
<dbReference type="Pfam" id="PF00400">
    <property type="entry name" value="WD40"/>
    <property type="match status" value="1"/>
</dbReference>
<evidence type="ECO:0000313" key="7">
    <source>
        <dbReference type="EMBL" id="KNE69726.1"/>
    </source>
</evidence>
<dbReference type="AlphaFoldDB" id="A0A0L0T4U1"/>
<evidence type="ECO:0000256" key="2">
    <source>
        <dbReference type="ARBA" id="ARBA00022574"/>
    </source>
</evidence>
<keyword evidence="3" id="KW-0677">Repeat</keyword>
<dbReference type="InterPro" id="IPR015943">
    <property type="entry name" value="WD40/YVTN_repeat-like_dom_sf"/>
</dbReference>
<evidence type="ECO:0000256" key="4">
    <source>
        <dbReference type="ARBA" id="ARBA00023015"/>
    </source>
</evidence>
<evidence type="ECO:0000256" key="6">
    <source>
        <dbReference type="PROSITE-ProRule" id="PRU00221"/>
    </source>
</evidence>
<evidence type="ECO:0000313" key="8">
    <source>
        <dbReference type="Proteomes" id="UP000054350"/>
    </source>
</evidence>
<gene>
    <name evidence="7" type="ORF">AMAG_14271</name>
</gene>